<reference evidence="1" key="1">
    <citation type="journal article" date="2015" name="Sci. Rep.">
        <title>Tissue- and time-dependent transcription in Ixodes ricinus salivary glands and midguts when blood feeding on the vertebrate host.</title>
        <authorList>
            <person name="Kotsyfakis M."/>
            <person name="Schwarz A."/>
            <person name="Erhart J."/>
            <person name="Ribeiro J.M."/>
        </authorList>
    </citation>
    <scope>NUCLEOTIDE SEQUENCE</scope>
    <source>
        <tissue evidence="1">Salivary gland and midgut</tissue>
    </source>
</reference>
<dbReference type="GO" id="GO:0030682">
    <property type="term" value="P:symbiont-mediated perturbation of host defenses"/>
    <property type="evidence" value="ECO:0007669"/>
    <property type="project" value="InterPro"/>
</dbReference>
<dbReference type="InterPro" id="IPR002970">
    <property type="entry name" value="Tick_his-bd"/>
</dbReference>
<sequence>GNRDFDEHEGYRYAQDIQKALDNNDTKSWLIYRTYERRTNGIAHACVYVNIKGKKTTDRYEFEQGYTVGKENKTVIIKQLYATTYKTGVYNTPRTKDNAMYVHQYPDQPTLGFRYLLIYSDYKNGDILRVLDRNSGVECELYVHEAAVENGNFSDCEGMYEYACGSDDRR</sequence>
<proteinExistence type="evidence at transcript level"/>
<dbReference type="InterPro" id="IPR012674">
    <property type="entry name" value="Calycin"/>
</dbReference>
<dbReference type="SUPFAM" id="SSF50814">
    <property type="entry name" value="Lipocalins"/>
    <property type="match status" value="1"/>
</dbReference>
<name>V5H7Z7_IXORI</name>
<feature type="non-terminal residue" evidence="1">
    <location>
        <position position="170"/>
    </location>
</feature>
<dbReference type="AlphaFoldDB" id="V5H7Z7"/>
<protein>
    <submittedName>
        <fullName evidence="1">Putative lipocalin-2 1 lipocalin</fullName>
    </submittedName>
</protein>
<organism evidence="1">
    <name type="scientific">Ixodes ricinus</name>
    <name type="common">Common tick</name>
    <name type="synonym">Acarus ricinus</name>
    <dbReference type="NCBI Taxonomy" id="34613"/>
    <lineage>
        <taxon>Eukaryota</taxon>
        <taxon>Metazoa</taxon>
        <taxon>Ecdysozoa</taxon>
        <taxon>Arthropoda</taxon>
        <taxon>Chelicerata</taxon>
        <taxon>Arachnida</taxon>
        <taxon>Acari</taxon>
        <taxon>Parasitiformes</taxon>
        <taxon>Ixodida</taxon>
        <taxon>Ixodoidea</taxon>
        <taxon>Ixodidae</taxon>
        <taxon>Ixodinae</taxon>
        <taxon>Ixodes</taxon>
    </lineage>
</organism>
<dbReference type="EMBL" id="GANP01011249">
    <property type="protein sequence ID" value="JAB73219.1"/>
    <property type="molecule type" value="mRNA"/>
</dbReference>
<dbReference type="Pfam" id="PF02098">
    <property type="entry name" value="His_binding"/>
    <property type="match status" value="1"/>
</dbReference>
<dbReference type="GO" id="GO:0043176">
    <property type="term" value="F:amine binding"/>
    <property type="evidence" value="ECO:0007669"/>
    <property type="project" value="InterPro"/>
</dbReference>
<accession>V5H7Z7</accession>
<feature type="non-terminal residue" evidence="1">
    <location>
        <position position="1"/>
    </location>
</feature>
<evidence type="ECO:0000313" key="1">
    <source>
        <dbReference type="EMBL" id="JAB73219.1"/>
    </source>
</evidence>
<dbReference type="Gene3D" id="2.40.128.20">
    <property type="match status" value="1"/>
</dbReference>